<dbReference type="Pfam" id="PF06585">
    <property type="entry name" value="JHBP"/>
    <property type="match status" value="1"/>
</dbReference>
<accession>A0A9P0SFM2</accession>
<dbReference type="SMART" id="SM00700">
    <property type="entry name" value="JHBP"/>
    <property type="match status" value="1"/>
</dbReference>
<reference evidence="2" key="1">
    <citation type="submission" date="2022-05" db="EMBL/GenBank/DDBJ databases">
        <authorList>
            <person name="Okamura Y."/>
        </authorList>
    </citation>
    <scope>NUCLEOTIDE SEQUENCE</scope>
</reference>
<evidence type="ECO:0000256" key="1">
    <source>
        <dbReference type="SAM" id="SignalP"/>
    </source>
</evidence>
<feature type="signal peptide" evidence="1">
    <location>
        <begin position="1"/>
        <end position="17"/>
    </location>
</feature>
<keyword evidence="1" id="KW-0732">Signal</keyword>
<dbReference type="GO" id="GO:0005615">
    <property type="term" value="C:extracellular space"/>
    <property type="evidence" value="ECO:0007669"/>
    <property type="project" value="TreeGrafter"/>
</dbReference>
<sequence length="239" mass="27177">MKFVVFACALLVASAIALPQKTNEVEPKEPRLITNSIRNIIRQVRNAIRANGLDPLIIDSYEFEYNVPFLVDVRLFLNNFSFTGASNIVIRQLDYWVFWHRLRFNIELPRLMLVVENSGLKANVFGEKYNGDLRGSLAINGIGLSGEVRVNFGIFSGISIRSVVTKFRIGRITSNVNLTLMEEDLSANVNKLFNEDIPYILKTYEAQINKFFNDTIRAILDGVLKPSYFSGLLNEIESY</sequence>
<comment type="caution">
    <text evidence="2">The sequence shown here is derived from an EMBL/GenBank/DDBJ whole genome shotgun (WGS) entry which is preliminary data.</text>
</comment>
<dbReference type="InterPro" id="IPR038606">
    <property type="entry name" value="To_sf"/>
</dbReference>
<evidence type="ECO:0000313" key="2">
    <source>
        <dbReference type="EMBL" id="CAH3847603.1"/>
    </source>
</evidence>
<name>A0A9P0SFM2_PIEBR</name>
<keyword evidence="3" id="KW-1185">Reference proteome</keyword>
<evidence type="ECO:0008006" key="4">
    <source>
        <dbReference type="Google" id="ProtNLM"/>
    </source>
</evidence>
<gene>
    <name evidence="2" type="ORF">PIBRA_LOCUS317</name>
</gene>
<dbReference type="PANTHER" id="PTHR11008:SF29">
    <property type="entry name" value="IP17226P"/>
    <property type="match status" value="1"/>
</dbReference>
<dbReference type="EMBL" id="CALOZG010000001">
    <property type="protein sequence ID" value="CAH3847603.1"/>
    <property type="molecule type" value="Genomic_DNA"/>
</dbReference>
<dbReference type="AlphaFoldDB" id="A0A9P0SFM2"/>
<feature type="chain" id="PRO_5040157152" description="Hemolymph juvenile hormone binding protein" evidence="1">
    <location>
        <begin position="18"/>
        <end position="239"/>
    </location>
</feature>
<dbReference type="Proteomes" id="UP001152562">
    <property type="component" value="Unassembled WGS sequence"/>
</dbReference>
<proteinExistence type="predicted"/>
<dbReference type="PANTHER" id="PTHR11008">
    <property type="entry name" value="PROTEIN TAKEOUT-LIKE PROTEIN"/>
    <property type="match status" value="1"/>
</dbReference>
<dbReference type="Gene3D" id="3.15.10.30">
    <property type="entry name" value="Haemolymph juvenile hormone binding protein"/>
    <property type="match status" value="1"/>
</dbReference>
<evidence type="ECO:0000313" key="3">
    <source>
        <dbReference type="Proteomes" id="UP001152562"/>
    </source>
</evidence>
<protein>
    <recommendedName>
        <fullName evidence="4">Hemolymph juvenile hormone binding protein</fullName>
    </recommendedName>
</protein>
<organism evidence="2 3">
    <name type="scientific">Pieris brassicae</name>
    <name type="common">White butterfly</name>
    <name type="synonym">Large white butterfly</name>
    <dbReference type="NCBI Taxonomy" id="7116"/>
    <lineage>
        <taxon>Eukaryota</taxon>
        <taxon>Metazoa</taxon>
        <taxon>Ecdysozoa</taxon>
        <taxon>Arthropoda</taxon>
        <taxon>Hexapoda</taxon>
        <taxon>Insecta</taxon>
        <taxon>Pterygota</taxon>
        <taxon>Neoptera</taxon>
        <taxon>Endopterygota</taxon>
        <taxon>Lepidoptera</taxon>
        <taxon>Glossata</taxon>
        <taxon>Ditrysia</taxon>
        <taxon>Papilionoidea</taxon>
        <taxon>Pieridae</taxon>
        <taxon>Pierinae</taxon>
        <taxon>Pieris</taxon>
    </lineage>
</organism>
<dbReference type="InterPro" id="IPR010562">
    <property type="entry name" value="Haemolymph_juvenile_hormone-bd"/>
</dbReference>